<dbReference type="PANTHER" id="PTHR47654">
    <property type="entry name" value="ZN(II)2CYS6 TRANSCRIPTION FACTOR (EUROFUNG)-RELATED"/>
    <property type="match status" value="1"/>
</dbReference>
<dbReference type="Pfam" id="PF00172">
    <property type="entry name" value="Zn_clus"/>
    <property type="match status" value="1"/>
</dbReference>
<comment type="caution">
    <text evidence="8">The sequence shown here is derived from an EMBL/GenBank/DDBJ whole genome shotgun (WGS) entry which is preliminary data.</text>
</comment>
<dbReference type="CDD" id="cd12148">
    <property type="entry name" value="fungal_TF_MHR"/>
    <property type="match status" value="1"/>
</dbReference>
<organism evidence="8 9">
    <name type="scientific">Penicillium frequentans</name>
    <dbReference type="NCBI Taxonomy" id="3151616"/>
    <lineage>
        <taxon>Eukaryota</taxon>
        <taxon>Fungi</taxon>
        <taxon>Dikarya</taxon>
        <taxon>Ascomycota</taxon>
        <taxon>Pezizomycotina</taxon>
        <taxon>Eurotiomycetes</taxon>
        <taxon>Eurotiomycetidae</taxon>
        <taxon>Eurotiales</taxon>
        <taxon>Aspergillaceae</taxon>
        <taxon>Penicillium</taxon>
    </lineage>
</organism>
<keyword evidence="9" id="KW-1185">Reference proteome</keyword>
<keyword evidence="4" id="KW-0804">Transcription</keyword>
<gene>
    <name evidence="8" type="ORF">N7494_007330</name>
</gene>
<evidence type="ECO:0000259" key="7">
    <source>
        <dbReference type="PROSITE" id="PS50048"/>
    </source>
</evidence>
<protein>
    <recommendedName>
        <fullName evidence="7">Zn(2)-C6 fungal-type domain-containing protein</fullName>
    </recommendedName>
</protein>
<dbReference type="GO" id="GO:0003677">
    <property type="term" value="F:DNA binding"/>
    <property type="evidence" value="ECO:0007669"/>
    <property type="project" value="UniProtKB-KW"/>
</dbReference>
<evidence type="ECO:0000313" key="8">
    <source>
        <dbReference type="EMBL" id="KAJ5537851.1"/>
    </source>
</evidence>
<dbReference type="PROSITE" id="PS00463">
    <property type="entry name" value="ZN2_CY6_FUNGAL_1"/>
    <property type="match status" value="1"/>
</dbReference>
<keyword evidence="2" id="KW-0805">Transcription regulation</keyword>
<evidence type="ECO:0000256" key="1">
    <source>
        <dbReference type="ARBA" id="ARBA00022723"/>
    </source>
</evidence>
<dbReference type="GO" id="GO:0008270">
    <property type="term" value="F:zinc ion binding"/>
    <property type="evidence" value="ECO:0007669"/>
    <property type="project" value="InterPro"/>
</dbReference>
<dbReference type="Gene3D" id="4.10.240.10">
    <property type="entry name" value="Zn(2)-C6 fungal-type DNA-binding domain"/>
    <property type="match status" value="1"/>
</dbReference>
<dbReference type="CDD" id="cd00067">
    <property type="entry name" value="GAL4"/>
    <property type="match status" value="1"/>
</dbReference>
<dbReference type="InterPro" id="IPR053230">
    <property type="entry name" value="Trans_reg_galc"/>
</dbReference>
<dbReference type="Pfam" id="PF04082">
    <property type="entry name" value="Fungal_trans"/>
    <property type="match status" value="1"/>
</dbReference>
<keyword evidence="5" id="KW-0539">Nucleus</keyword>
<dbReference type="GO" id="GO:0000981">
    <property type="term" value="F:DNA-binding transcription factor activity, RNA polymerase II-specific"/>
    <property type="evidence" value="ECO:0007669"/>
    <property type="project" value="InterPro"/>
</dbReference>
<evidence type="ECO:0000256" key="6">
    <source>
        <dbReference type="SAM" id="MobiDB-lite"/>
    </source>
</evidence>
<dbReference type="SMART" id="SM00066">
    <property type="entry name" value="GAL4"/>
    <property type="match status" value="1"/>
</dbReference>
<dbReference type="PANTHER" id="PTHR47654:SF1">
    <property type="entry name" value="ZN(II)2CYS6 TRANSCRIPTION FACTOR (EUROFUNG)"/>
    <property type="match status" value="1"/>
</dbReference>
<dbReference type="PROSITE" id="PS50048">
    <property type="entry name" value="ZN2_CY6_FUNGAL_2"/>
    <property type="match status" value="1"/>
</dbReference>
<dbReference type="InterPro" id="IPR001138">
    <property type="entry name" value="Zn2Cys6_DnaBD"/>
</dbReference>
<dbReference type="Proteomes" id="UP001220324">
    <property type="component" value="Unassembled WGS sequence"/>
</dbReference>
<dbReference type="InterPro" id="IPR007219">
    <property type="entry name" value="XnlR_reg_dom"/>
</dbReference>
<dbReference type="EMBL" id="JAQIZZ010000006">
    <property type="protein sequence ID" value="KAJ5537851.1"/>
    <property type="molecule type" value="Genomic_DNA"/>
</dbReference>
<dbReference type="SUPFAM" id="SSF57701">
    <property type="entry name" value="Zn2/Cys6 DNA-binding domain"/>
    <property type="match status" value="1"/>
</dbReference>
<dbReference type="AlphaFoldDB" id="A0AAD6GEN0"/>
<reference evidence="8 9" key="1">
    <citation type="journal article" date="2023" name="IMA Fungus">
        <title>Comparative genomic study of the Penicillium genus elucidates a diverse pangenome and 15 lateral gene transfer events.</title>
        <authorList>
            <person name="Petersen C."/>
            <person name="Sorensen T."/>
            <person name="Nielsen M.R."/>
            <person name="Sondergaard T.E."/>
            <person name="Sorensen J.L."/>
            <person name="Fitzpatrick D.A."/>
            <person name="Frisvad J.C."/>
            <person name="Nielsen K.L."/>
        </authorList>
    </citation>
    <scope>NUCLEOTIDE SEQUENCE [LARGE SCALE GENOMIC DNA]</scope>
    <source>
        <strain evidence="8 9">IBT 35679</strain>
    </source>
</reference>
<accession>A0AAD6GEN0</accession>
<evidence type="ECO:0000256" key="2">
    <source>
        <dbReference type="ARBA" id="ARBA00023015"/>
    </source>
</evidence>
<evidence type="ECO:0000256" key="5">
    <source>
        <dbReference type="ARBA" id="ARBA00023242"/>
    </source>
</evidence>
<evidence type="ECO:0000256" key="3">
    <source>
        <dbReference type="ARBA" id="ARBA00023125"/>
    </source>
</evidence>
<keyword evidence="3" id="KW-0238">DNA-binding</keyword>
<dbReference type="GO" id="GO:0006351">
    <property type="term" value="P:DNA-templated transcription"/>
    <property type="evidence" value="ECO:0007669"/>
    <property type="project" value="InterPro"/>
</dbReference>
<evidence type="ECO:0000256" key="4">
    <source>
        <dbReference type="ARBA" id="ARBA00023163"/>
    </source>
</evidence>
<keyword evidence="1" id="KW-0479">Metal-binding</keyword>
<feature type="region of interest" description="Disordered" evidence="6">
    <location>
        <begin position="48"/>
        <end position="70"/>
    </location>
</feature>
<feature type="domain" description="Zn(2)-C6 fungal-type" evidence="7">
    <location>
        <begin position="81"/>
        <end position="111"/>
    </location>
</feature>
<dbReference type="SMART" id="SM00906">
    <property type="entry name" value="Fungal_trans"/>
    <property type="match status" value="1"/>
</dbReference>
<proteinExistence type="predicted"/>
<sequence length="747" mass="83316">MSYNYSHSFIEDLLGFSEYESAPLDAEWAPLGYGPLSLGTFTNAAPIPDDPSTSRSLNAKVPIPRASTPGIAKAHGRVSRACEACREQKAKCSGHQPTCNRCAQSGAKCSYGDRKREKIVKQLTDLTIRAQTYEDLLRTLHPQLDTAAAELVEQALTTVRLDLNHIKVVVSTNNNQAPIKIPKAPQLPYGSVFSLGAFDCTQEDLNQDSRLQSMGFIGEPSEMACLYRLKRQLDQSVSSSPCNQSISHINYFLDDADVVVDEEVDLSKWPSQAAADLLVHHYFDIIHPNFPAIGKLAFIGQYRKFYSSPNVRPGSRWRAVLNLIFAIAARHLLLTSGNRSIEFEDHLVFFSRAWHLNMDKEMALVHPDLQQVQIEGLMSFYMLSVGHINRSWRMIGVAIRSAITMGINLRNITESVPPLFKETRYRLWWALIILEMVLCEMTGRPTCTGVNFCTTPLPVPYPEEDFGDERIMKLITDQTIRSTTAISGLPNSSSTSLDSIITASAQPEANNGIKVEAEGAAEILIPNSSLCLLYAVELSLLMRDAVTTLYAPTAAQKSWHGIEIALCTLNDDADRWLSRLPVELQFKNLRSGQPFLRQRISLAFQFYSTKLVISQSCLRPIADRLSEVKPVVTLCENMATMCVKMAGLMLDILPDKPDMAHLEDLPPWWIVFHYLMQSTVVLLVELFTRAQTGTPEAVGILKNIGKATGWLEMMSSRDRCSKRAWVVCMDLLSAHGAKLELEADSEK</sequence>
<dbReference type="InterPro" id="IPR036864">
    <property type="entry name" value="Zn2-C6_fun-type_DNA-bd_sf"/>
</dbReference>
<evidence type="ECO:0000313" key="9">
    <source>
        <dbReference type="Proteomes" id="UP001220324"/>
    </source>
</evidence>
<name>A0AAD6GEN0_9EURO</name>